<dbReference type="Gene3D" id="3.30.457.10">
    <property type="entry name" value="Copper amine oxidase-like, N-terminal domain"/>
    <property type="match status" value="1"/>
</dbReference>
<protein>
    <submittedName>
        <fullName evidence="2">Copper amine oxidase N-terminal domain-containing protein</fullName>
    </submittedName>
</protein>
<evidence type="ECO:0000313" key="3">
    <source>
        <dbReference type="Proteomes" id="UP000310636"/>
    </source>
</evidence>
<dbReference type="EMBL" id="SSOB01000047">
    <property type="protein sequence ID" value="THF73939.1"/>
    <property type="molecule type" value="Genomic_DNA"/>
</dbReference>
<gene>
    <name evidence="2" type="ORF">E6C55_27100</name>
</gene>
<proteinExistence type="predicted"/>
<dbReference type="SUPFAM" id="SSF55383">
    <property type="entry name" value="Copper amine oxidase, domain N"/>
    <property type="match status" value="1"/>
</dbReference>
<dbReference type="InterPro" id="IPR012854">
    <property type="entry name" value="Cu_amine_oxidase-like_N"/>
</dbReference>
<dbReference type="AlphaFoldDB" id="A0A4S4BN66"/>
<keyword evidence="3" id="KW-1185">Reference proteome</keyword>
<sequence>MENYWVELIILFSKRREVNISELCKHISERGLFMFKKTIATALIVSTVFSSGSSIAGAATTLPDPIVGQLGIDVIVDGMKVTFPDAEPFTDSTSHTMVPVRFVSEQLGAEVLWDNKAQIATIQYEGQNIVMPVNSKVVTVDGTQFTLDTAAVMVDSRVFVPLRFVSETLGAEVKYDAGYVAVTVSSQDFLAKVASGEIKVDNYGRKLRSNMTTNLPATASEWQLLEDTENYAYDVGKPYTVPRDKPTLNAYEVLNQLKITKDLRDRIALNIKKNYQLRLNVDYRTINATVYYNTALDLYWRVGTLFGPEVSNQFVNFVKKNHVITQGYAFPEENSLYRKNGDYFMKTKYKFRVVSADDASQFSMDSWNPTSYSESPTWVIKGQWYVGYADVRLESNAADTYIETLMQKSAENMFLKGAYQYKELK</sequence>
<dbReference type="Proteomes" id="UP000310636">
    <property type="component" value="Unassembled WGS sequence"/>
</dbReference>
<dbReference type="InterPro" id="IPR036582">
    <property type="entry name" value="Mao_N_sf"/>
</dbReference>
<dbReference type="Pfam" id="PF07833">
    <property type="entry name" value="Cu_amine_oxidN1"/>
    <property type="match status" value="1"/>
</dbReference>
<evidence type="ECO:0000259" key="1">
    <source>
        <dbReference type="Pfam" id="PF07833"/>
    </source>
</evidence>
<comment type="caution">
    <text evidence="2">The sequence shown here is derived from an EMBL/GenBank/DDBJ whole genome shotgun (WGS) entry which is preliminary data.</text>
</comment>
<reference evidence="2 3" key="1">
    <citation type="submission" date="2019-04" db="EMBL/GenBank/DDBJ databases">
        <title>Cohnella sp. nov. isolated from preserved vegetables.</title>
        <authorList>
            <person name="Lin S.-Y."/>
            <person name="Hung M.-H."/>
            <person name="Young C.-C."/>
        </authorList>
    </citation>
    <scope>NUCLEOTIDE SEQUENCE [LARGE SCALE GENOMIC DNA]</scope>
    <source>
        <strain evidence="2 3">CC-MHH1044</strain>
    </source>
</reference>
<accession>A0A4S4BN66</accession>
<evidence type="ECO:0000313" key="2">
    <source>
        <dbReference type="EMBL" id="THF73939.1"/>
    </source>
</evidence>
<dbReference type="OrthoDB" id="2005648at2"/>
<organism evidence="2 3">
    <name type="scientific">Cohnella fermenti</name>
    <dbReference type="NCBI Taxonomy" id="2565925"/>
    <lineage>
        <taxon>Bacteria</taxon>
        <taxon>Bacillati</taxon>
        <taxon>Bacillota</taxon>
        <taxon>Bacilli</taxon>
        <taxon>Bacillales</taxon>
        <taxon>Paenibacillaceae</taxon>
        <taxon>Cohnella</taxon>
    </lineage>
</organism>
<feature type="domain" description="Copper amine oxidase-like N-terminal" evidence="1">
    <location>
        <begin position="76"/>
        <end position="182"/>
    </location>
</feature>
<name>A0A4S4BN66_9BACL</name>